<protein>
    <submittedName>
        <fullName evidence="2">Uncharacterized protein</fullName>
    </submittedName>
</protein>
<dbReference type="Proteomes" id="UP000694892">
    <property type="component" value="Chromosome 3L"/>
</dbReference>
<dbReference type="EMBL" id="CM004470">
    <property type="protein sequence ID" value="OCT89980.1"/>
    <property type="molecule type" value="Genomic_DNA"/>
</dbReference>
<gene>
    <name evidence="2" type="ORF">XELAEV_18018595mg</name>
</gene>
<keyword evidence="1" id="KW-0472">Membrane</keyword>
<proteinExistence type="predicted"/>
<keyword evidence="1" id="KW-1133">Transmembrane helix</keyword>
<organism evidence="2 3">
    <name type="scientific">Xenopus laevis</name>
    <name type="common">African clawed frog</name>
    <dbReference type="NCBI Taxonomy" id="8355"/>
    <lineage>
        <taxon>Eukaryota</taxon>
        <taxon>Metazoa</taxon>
        <taxon>Chordata</taxon>
        <taxon>Craniata</taxon>
        <taxon>Vertebrata</taxon>
        <taxon>Euteleostomi</taxon>
        <taxon>Amphibia</taxon>
        <taxon>Batrachia</taxon>
        <taxon>Anura</taxon>
        <taxon>Pipoidea</taxon>
        <taxon>Pipidae</taxon>
        <taxon>Xenopodinae</taxon>
        <taxon>Xenopus</taxon>
        <taxon>Xenopus</taxon>
    </lineage>
</organism>
<keyword evidence="1" id="KW-0812">Transmembrane</keyword>
<dbReference type="AlphaFoldDB" id="A0A974DEI4"/>
<accession>A0A974DEI4</accession>
<evidence type="ECO:0000313" key="2">
    <source>
        <dbReference type="EMBL" id="OCT89980.1"/>
    </source>
</evidence>
<evidence type="ECO:0000313" key="3">
    <source>
        <dbReference type="Proteomes" id="UP000694892"/>
    </source>
</evidence>
<evidence type="ECO:0000256" key="1">
    <source>
        <dbReference type="SAM" id="Phobius"/>
    </source>
</evidence>
<feature type="transmembrane region" description="Helical" evidence="1">
    <location>
        <begin position="20"/>
        <end position="37"/>
    </location>
</feature>
<name>A0A974DEI4_XENLA</name>
<sequence>MLPDQSGTHQSLPYFSQYPSGLLQFCGWFSLLLNYAYSHNLLYVMFLKYVCAGMNAGWCYINNHCCAIICNIPL</sequence>
<reference evidence="3" key="1">
    <citation type="journal article" date="2016" name="Nature">
        <title>Genome evolution in the allotetraploid frog Xenopus laevis.</title>
        <authorList>
            <person name="Session A.M."/>
            <person name="Uno Y."/>
            <person name="Kwon T."/>
            <person name="Chapman J.A."/>
            <person name="Toyoda A."/>
            <person name="Takahashi S."/>
            <person name="Fukui A."/>
            <person name="Hikosaka A."/>
            <person name="Suzuki A."/>
            <person name="Kondo M."/>
            <person name="van Heeringen S.J."/>
            <person name="Quigley I."/>
            <person name="Heinz S."/>
            <person name="Ogino H."/>
            <person name="Ochi H."/>
            <person name="Hellsten U."/>
            <person name="Lyons J.B."/>
            <person name="Simakov O."/>
            <person name="Putnam N."/>
            <person name="Stites J."/>
            <person name="Kuroki Y."/>
            <person name="Tanaka T."/>
            <person name="Michiue T."/>
            <person name="Watanabe M."/>
            <person name="Bogdanovic O."/>
            <person name="Lister R."/>
            <person name="Georgiou G."/>
            <person name="Paranjpe S.S."/>
            <person name="van Kruijsbergen I."/>
            <person name="Shu S."/>
            <person name="Carlson J."/>
            <person name="Kinoshita T."/>
            <person name="Ohta Y."/>
            <person name="Mawaribuchi S."/>
            <person name="Jenkins J."/>
            <person name="Grimwood J."/>
            <person name="Schmutz J."/>
            <person name="Mitros T."/>
            <person name="Mozaffari S.V."/>
            <person name="Suzuki Y."/>
            <person name="Haramoto Y."/>
            <person name="Yamamoto T.S."/>
            <person name="Takagi C."/>
            <person name="Heald R."/>
            <person name="Miller K."/>
            <person name="Haudenschild C."/>
            <person name="Kitzman J."/>
            <person name="Nakayama T."/>
            <person name="Izutsu Y."/>
            <person name="Robert J."/>
            <person name="Fortriede J."/>
            <person name="Burns K."/>
            <person name="Lotay V."/>
            <person name="Karimi K."/>
            <person name="Yasuoka Y."/>
            <person name="Dichmann D.S."/>
            <person name="Flajnik M.F."/>
            <person name="Houston D.W."/>
            <person name="Shendure J."/>
            <person name="DuPasquier L."/>
            <person name="Vize P.D."/>
            <person name="Zorn A.M."/>
            <person name="Ito M."/>
            <person name="Marcotte E.M."/>
            <person name="Wallingford J.B."/>
            <person name="Ito Y."/>
            <person name="Asashima M."/>
            <person name="Ueno N."/>
            <person name="Matsuda Y."/>
            <person name="Veenstra G.J."/>
            <person name="Fujiyama A."/>
            <person name="Harland R.M."/>
            <person name="Taira M."/>
            <person name="Rokhsar D.S."/>
        </authorList>
    </citation>
    <scope>NUCLEOTIDE SEQUENCE [LARGE SCALE GENOMIC DNA]</scope>
    <source>
        <strain evidence="3">J</strain>
    </source>
</reference>